<dbReference type="CDD" id="cd06127">
    <property type="entry name" value="DEDDh"/>
    <property type="match status" value="1"/>
</dbReference>
<evidence type="ECO:0000256" key="5">
    <source>
        <dbReference type="ARBA" id="ARBA00025483"/>
    </source>
</evidence>
<dbReference type="InterPro" id="IPR036397">
    <property type="entry name" value="RNaseH_sf"/>
</dbReference>
<dbReference type="Proteomes" id="UP001205843">
    <property type="component" value="Unassembled WGS sequence"/>
</dbReference>
<keyword evidence="10" id="KW-0808">Transferase</keyword>
<dbReference type="InterPro" id="IPR013520">
    <property type="entry name" value="Ribonucl_H"/>
</dbReference>
<evidence type="ECO:0000256" key="2">
    <source>
        <dbReference type="ARBA" id="ARBA00022722"/>
    </source>
</evidence>
<keyword evidence="4" id="KW-0269">Exonuclease</keyword>
<protein>
    <recommendedName>
        <fullName evidence="1">DNA-directed DNA polymerase</fullName>
        <ecNumber evidence="1">2.7.7.7</ecNumber>
    </recommendedName>
</protein>
<dbReference type="PANTHER" id="PTHR30231">
    <property type="entry name" value="DNA POLYMERASE III SUBUNIT EPSILON"/>
    <property type="match status" value="1"/>
</dbReference>
<dbReference type="PANTHER" id="PTHR30231:SF4">
    <property type="entry name" value="PROTEIN NEN2"/>
    <property type="match status" value="1"/>
</dbReference>
<dbReference type="InterPro" id="IPR000014">
    <property type="entry name" value="PAS"/>
</dbReference>
<dbReference type="SMART" id="SM00479">
    <property type="entry name" value="EXOIII"/>
    <property type="match status" value="1"/>
</dbReference>
<comment type="caution">
    <text evidence="10">The sequence shown here is derived from an EMBL/GenBank/DDBJ whole genome shotgun (WGS) entry which is preliminary data.</text>
</comment>
<feature type="transmembrane region" description="Helical" evidence="8">
    <location>
        <begin position="43"/>
        <end position="65"/>
    </location>
</feature>
<dbReference type="RefSeq" id="WP_253477112.1">
    <property type="nucleotide sequence ID" value="NZ_JALJXV010000004.1"/>
</dbReference>
<proteinExistence type="predicted"/>
<dbReference type="Pfam" id="PF00929">
    <property type="entry name" value="RNase_T"/>
    <property type="match status" value="1"/>
</dbReference>
<dbReference type="SUPFAM" id="SSF53098">
    <property type="entry name" value="Ribonuclease H-like"/>
    <property type="match status" value="1"/>
</dbReference>
<feature type="domain" description="PAS" evidence="9">
    <location>
        <begin position="135"/>
        <end position="170"/>
    </location>
</feature>
<dbReference type="Pfam" id="PF00989">
    <property type="entry name" value="PAS"/>
    <property type="match status" value="1"/>
</dbReference>
<dbReference type="InterPro" id="IPR012337">
    <property type="entry name" value="RNaseH-like_sf"/>
</dbReference>
<dbReference type="InterPro" id="IPR006054">
    <property type="entry name" value="DnaQ"/>
</dbReference>
<keyword evidence="8" id="KW-1133">Transmembrane helix</keyword>
<dbReference type="SMART" id="SM00091">
    <property type="entry name" value="PAS"/>
    <property type="match status" value="1"/>
</dbReference>
<dbReference type="AlphaFoldDB" id="A0AAE3G4T3"/>
<evidence type="ECO:0000256" key="8">
    <source>
        <dbReference type="SAM" id="Phobius"/>
    </source>
</evidence>
<feature type="transmembrane region" description="Helical" evidence="8">
    <location>
        <begin position="9"/>
        <end position="31"/>
    </location>
</feature>
<dbReference type="Gene3D" id="3.30.450.20">
    <property type="entry name" value="PAS domain"/>
    <property type="match status" value="1"/>
</dbReference>
<evidence type="ECO:0000313" key="11">
    <source>
        <dbReference type="Proteomes" id="UP001205843"/>
    </source>
</evidence>
<evidence type="ECO:0000259" key="9">
    <source>
        <dbReference type="PROSITE" id="PS50112"/>
    </source>
</evidence>
<dbReference type="EMBL" id="JALJXV010000004">
    <property type="protein sequence ID" value="MCP1674756.1"/>
    <property type="molecule type" value="Genomic_DNA"/>
</dbReference>
<dbReference type="PROSITE" id="PS50112">
    <property type="entry name" value="PAS"/>
    <property type="match status" value="1"/>
</dbReference>
<evidence type="ECO:0000256" key="7">
    <source>
        <dbReference type="ARBA" id="ARBA00049244"/>
    </source>
</evidence>
<sequence>MPSIRARMWIVFAALATLIGAVALVAGWAAWPAFDNPGLQLRFLLMTATAATVAILALTGLFILLDIGVLRPVATLSRGAEIIRRSNTAHELETPAFHLLDQLPPRVAALGAELYQTRREVAKAIAAGTSGLEEEKRQLEAVLREITDGVIVCDHEGRILLYNPAAQQILHDNEALGLGRSLYQLWARAPVEQALQLLQRRCAESHKPEPDDDRRDGHQETFVCATLSDGLLLHCHMSLLGADSPLRASFVVTFEDVTTKVLALSEREAAIREAVEALRAPLANLRAAAENIAREPEMATSDRERFQDMIARESRELSQRFDWMVNASQQFIATPWTMGDVHSADLLASVRLRPEAVLPVLQDRGMPLWLHAESHGISLVLAHLLSRLRIDHGVEAAGVEALLGDRRVYLDISWRGDPVRTDTLDQWMGEQVVGLMGEMTVRSIMDRHDSTLWSQRHPEREGYSLLRVPLPASRRQWENPLGKLPARPEFYDFSLTATANDPGEQANRRLRELSFVVFDTETTGLNPSQDDRIISLAGVRVAGGRVLRGEVFDQLVNPGRPIPRASIRFHGIHDDMVAGAPGIDQILPQFHTFVGDAILVAHNAAFDMKFLQLRETASGIRFTGPVLDTLLLSVFLHDHTPEHTLEAIAWRLGVEVSGRHTALGDALVTAEIFARMLPLLEDAGAGTLGEALEASRRMVDIRRRQATF</sequence>
<keyword evidence="2" id="KW-0540">Nuclease</keyword>
<evidence type="ECO:0000256" key="6">
    <source>
        <dbReference type="ARBA" id="ARBA00026073"/>
    </source>
</evidence>
<dbReference type="GO" id="GO:0006260">
    <property type="term" value="P:DNA replication"/>
    <property type="evidence" value="ECO:0007669"/>
    <property type="project" value="InterPro"/>
</dbReference>
<reference evidence="10" key="1">
    <citation type="submission" date="2022-03" db="EMBL/GenBank/DDBJ databases">
        <title>Genomic Encyclopedia of Type Strains, Phase III (KMG-III): the genomes of soil and plant-associated and newly described type strains.</title>
        <authorList>
            <person name="Whitman W."/>
        </authorList>
    </citation>
    <scope>NUCLEOTIDE SEQUENCE</scope>
    <source>
        <strain evidence="10">ANL 6-2</strain>
    </source>
</reference>
<keyword evidence="8" id="KW-0812">Transmembrane</keyword>
<name>A0AAE3G4T3_9GAMM</name>
<dbReference type="CDD" id="cd00130">
    <property type="entry name" value="PAS"/>
    <property type="match status" value="1"/>
</dbReference>
<dbReference type="GO" id="GO:0003677">
    <property type="term" value="F:DNA binding"/>
    <property type="evidence" value="ECO:0007669"/>
    <property type="project" value="InterPro"/>
</dbReference>
<keyword evidence="3" id="KW-0378">Hydrolase</keyword>
<dbReference type="InterPro" id="IPR035965">
    <property type="entry name" value="PAS-like_dom_sf"/>
</dbReference>
<evidence type="ECO:0000313" key="10">
    <source>
        <dbReference type="EMBL" id="MCP1674756.1"/>
    </source>
</evidence>
<dbReference type="GO" id="GO:0008408">
    <property type="term" value="F:3'-5' exonuclease activity"/>
    <property type="evidence" value="ECO:0007669"/>
    <property type="project" value="TreeGrafter"/>
</dbReference>
<dbReference type="GO" id="GO:0005829">
    <property type="term" value="C:cytosol"/>
    <property type="evidence" value="ECO:0007669"/>
    <property type="project" value="TreeGrafter"/>
</dbReference>
<gene>
    <name evidence="10" type="ORF">J2T57_001894</name>
</gene>
<keyword evidence="10" id="KW-0548">Nucleotidyltransferase</keyword>
<dbReference type="Gene3D" id="3.30.420.10">
    <property type="entry name" value="Ribonuclease H-like superfamily/Ribonuclease H"/>
    <property type="match status" value="1"/>
</dbReference>
<comment type="subunit">
    <text evidence="6">DNA polymerase III contains a core (composed of alpha, epsilon and theta chains) that associates with a tau subunit. This core dimerizes to form the POLIII' complex. PolIII' associates with the gamma complex (composed of gamma, delta, delta', psi and chi chains) and with the beta chain to form the complete DNA polymerase III complex.</text>
</comment>
<dbReference type="EC" id="2.7.7.7" evidence="1"/>
<evidence type="ECO:0000256" key="3">
    <source>
        <dbReference type="ARBA" id="ARBA00022801"/>
    </source>
</evidence>
<evidence type="ECO:0000256" key="4">
    <source>
        <dbReference type="ARBA" id="ARBA00022839"/>
    </source>
</evidence>
<dbReference type="GO" id="GO:0006355">
    <property type="term" value="P:regulation of DNA-templated transcription"/>
    <property type="evidence" value="ECO:0007669"/>
    <property type="project" value="InterPro"/>
</dbReference>
<dbReference type="SUPFAM" id="SSF55785">
    <property type="entry name" value="PYP-like sensor domain (PAS domain)"/>
    <property type="match status" value="1"/>
</dbReference>
<dbReference type="FunFam" id="3.30.420.10:FF:000045">
    <property type="entry name" value="3'-5' exonuclease DinG"/>
    <property type="match status" value="1"/>
</dbReference>
<dbReference type="InterPro" id="IPR013767">
    <property type="entry name" value="PAS_fold"/>
</dbReference>
<accession>A0AAE3G4T3</accession>
<dbReference type="NCBIfam" id="TIGR00573">
    <property type="entry name" value="dnaq"/>
    <property type="match status" value="1"/>
</dbReference>
<evidence type="ECO:0000256" key="1">
    <source>
        <dbReference type="ARBA" id="ARBA00012417"/>
    </source>
</evidence>
<comment type="catalytic activity">
    <reaction evidence="7">
        <text>DNA(n) + a 2'-deoxyribonucleoside 5'-triphosphate = DNA(n+1) + diphosphate</text>
        <dbReference type="Rhea" id="RHEA:22508"/>
        <dbReference type="Rhea" id="RHEA-COMP:17339"/>
        <dbReference type="Rhea" id="RHEA-COMP:17340"/>
        <dbReference type="ChEBI" id="CHEBI:33019"/>
        <dbReference type="ChEBI" id="CHEBI:61560"/>
        <dbReference type="ChEBI" id="CHEBI:173112"/>
        <dbReference type="EC" id="2.7.7.7"/>
    </reaction>
</comment>
<dbReference type="GO" id="GO:0003887">
    <property type="term" value="F:DNA-directed DNA polymerase activity"/>
    <property type="evidence" value="ECO:0007669"/>
    <property type="project" value="UniProtKB-EC"/>
</dbReference>
<comment type="function">
    <text evidence="5">DNA polymerase III is a complex, multichain enzyme responsible for most of the replicative synthesis in bacteria. The epsilon subunit contain the editing function and is a proofreading 3'-5' exonuclease.</text>
</comment>
<keyword evidence="11" id="KW-1185">Reference proteome</keyword>
<organism evidence="10 11">
    <name type="scientific">Natronocella acetinitrilica</name>
    <dbReference type="NCBI Taxonomy" id="414046"/>
    <lineage>
        <taxon>Bacteria</taxon>
        <taxon>Pseudomonadati</taxon>
        <taxon>Pseudomonadota</taxon>
        <taxon>Gammaproteobacteria</taxon>
        <taxon>Chromatiales</taxon>
        <taxon>Ectothiorhodospiraceae</taxon>
        <taxon>Natronocella</taxon>
    </lineage>
</organism>
<keyword evidence="8" id="KW-0472">Membrane</keyword>